<dbReference type="GO" id="GO:0031234">
    <property type="term" value="C:extrinsic component of cytoplasmic side of plasma membrane"/>
    <property type="evidence" value="ECO:0007669"/>
    <property type="project" value="UniProtKB-UniRule"/>
</dbReference>
<protein>
    <recommendedName>
        <fullName evidence="5">Quinone-dependent D-lactate dehydrogenase</fullName>
        <ecNumber evidence="5">1.1.5.12</ecNumber>
    </recommendedName>
    <alternativeName>
        <fullName evidence="5">D-lactate dehydrogenase</fullName>
        <shortName evidence="5">D-LDH</shortName>
    </alternativeName>
</protein>
<dbReference type="PANTHER" id="PTHR43716:SF1">
    <property type="entry name" value="D-2-HYDROXYGLUTARATE DEHYDROGENASE, MITOCHONDRIAL"/>
    <property type="match status" value="1"/>
</dbReference>
<comment type="subcellular location">
    <subcellularLocation>
        <location evidence="5">Cell inner membrane</location>
        <topology evidence="5">Peripheral membrane protein</topology>
        <orientation evidence="5">Cytoplasmic side</orientation>
    </subcellularLocation>
</comment>
<evidence type="ECO:0000256" key="8">
    <source>
        <dbReference type="SAM" id="MobiDB-lite"/>
    </source>
</evidence>
<dbReference type="PANTHER" id="PTHR43716">
    <property type="entry name" value="D-2-HYDROXYGLUTARATE DEHYDROGENASE, MITOCHONDRIAL"/>
    <property type="match status" value="1"/>
</dbReference>
<dbReference type="InterPro" id="IPR036318">
    <property type="entry name" value="FAD-bd_PCMH-like_sf"/>
</dbReference>
<dbReference type="InterPro" id="IPR016166">
    <property type="entry name" value="FAD-bd_PCMH"/>
</dbReference>
<evidence type="ECO:0000256" key="5">
    <source>
        <dbReference type="HAMAP-Rule" id="MF_02092"/>
    </source>
</evidence>
<feature type="binding site" evidence="5 7">
    <location>
        <position position="146"/>
    </location>
    <ligand>
        <name>FAD</name>
        <dbReference type="ChEBI" id="CHEBI:57692"/>
    </ligand>
</feature>
<keyword evidence="5 6" id="KW-0874">Quinone</keyword>
<dbReference type="NCBIfam" id="NF008387">
    <property type="entry name" value="PRK11183.1"/>
    <property type="match status" value="1"/>
</dbReference>
<dbReference type="GO" id="GO:0102029">
    <property type="term" value="F:D-lactate dehydrogenase (quinone) activity"/>
    <property type="evidence" value="ECO:0007669"/>
    <property type="project" value="UniProtKB-EC"/>
</dbReference>
<comment type="function">
    <text evidence="5 6">Catalyzes the oxidation of D-lactate to pyruvate.</text>
</comment>
<dbReference type="HAMAP" id="MF_02092">
    <property type="entry name" value="DLDH_Dld"/>
    <property type="match status" value="1"/>
</dbReference>
<evidence type="ECO:0000256" key="3">
    <source>
        <dbReference type="ARBA" id="ARBA00022827"/>
    </source>
</evidence>
<dbReference type="InterPro" id="IPR016164">
    <property type="entry name" value="FAD-linked_Oxase-like_C"/>
</dbReference>
<dbReference type="GO" id="GO:0006089">
    <property type="term" value="P:lactate metabolic process"/>
    <property type="evidence" value="ECO:0007669"/>
    <property type="project" value="UniProtKB-UniRule"/>
</dbReference>
<dbReference type="InterPro" id="IPR015409">
    <property type="entry name" value="Lactate_DH_C"/>
</dbReference>
<dbReference type="Gene3D" id="3.30.465.10">
    <property type="match status" value="1"/>
</dbReference>
<dbReference type="Pfam" id="PF09330">
    <property type="entry name" value="Lact-deh-memb"/>
    <property type="match status" value="1"/>
</dbReference>
<comment type="similarity">
    <text evidence="5">Belongs to the quinone-dependent D-lactate dehydrogenase family.</text>
</comment>
<dbReference type="GO" id="GO:0022904">
    <property type="term" value="P:respiratory electron transport chain"/>
    <property type="evidence" value="ECO:0007669"/>
    <property type="project" value="InterPro"/>
</dbReference>
<dbReference type="SUPFAM" id="SSF56176">
    <property type="entry name" value="FAD-binding/transporter-associated domain-like"/>
    <property type="match status" value="1"/>
</dbReference>
<dbReference type="AlphaFoldDB" id="A0A6B2JUH0"/>
<keyword evidence="11" id="KW-1185">Reference proteome</keyword>
<organism evidence="10 11">
    <name type="scientific">Pseudoroseicyclus tamaricis</name>
    <dbReference type="NCBI Taxonomy" id="2705421"/>
    <lineage>
        <taxon>Bacteria</taxon>
        <taxon>Pseudomonadati</taxon>
        <taxon>Pseudomonadota</taxon>
        <taxon>Alphaproteobacteria</taxon>
        <taxon>Rhodobacterales</taxon>
        <taxon>Paracoccaceae</taxon>
        <taxon>Pseudoroseicyclus</taxon>
    </lineage>
</organism>
<comment type="catalytic activity">
    <reaction evidence="5 6">
        <text>(R)-lactate + a quinone = a quinol + pyruvate</text>
        <dbReference type="Rhea" id="RHEA:51468"/>
        <dbReference type="ChEBI" id="CHEBI:15361"/>
        <dbReference type="ChEBI" id="CHEBI:16004"/>
        <dbReference type="ChEBI" id="CHEBI:24646"/>
        <dbReference type="ChEBI" id="CHEBI:132124"/>
        <dbReference type="EC" id="1.1.5.12"/>
    </reaction>
</comment>
<feature type="domain" description="FAD-binding PCMH-type" evidence="9">
    <location>
        <begin position="37"/>
        <end position="227"/>
    </location>
</feature>
<dbReference type="Proteomes" id="UP000474757">
    <property type="component" value="Unassembled WGS sequence"/>
</dbReference>
<feature type="binding site" evidence="5 7">
    <location>
        <begin position="80"/>
        <end position="81"/>
    </location>
    <ligand>
        <name>FAD</name>
        <dbReference type="ChEBI" id="CHEBI:57692"/>
    </ligand>
</feature>
<feature type="region of interest" description="Disordered" evidence="8">
    <location>
        <begin position="551"/>
        <end position="574"/>
    </location>
</feature>
<gene>
    <name evidence="5 10" type="primary">dld</name>
    <name evidence="10" type="ORF">GZA08_04655</name>
</gene>
<dbReference type="PROSITE" id="PS51387">
    <property type="entry name" value="FAD_PCMH"/>
    <property type="match status" value="1"/>
</dbReference>
<keyword evidence="4 5" id="KW-0560">Oxidoreductase</keyword>
<feature type="binding site" evidence="5 7">
    <location>
        <position position="139"/>
    </location>
    <ligand>
        <name>FAD</name>
        <dbReference type="ChEBI" id="CHEBI:57692"/>
    </ligand>
</feature>
<dbReference type="EC" id="1.1.5.12" evidence="5"/>
<dbReference type="Gene3D" id="3.30.1370.20">
    <property type="entry name" value="D-lactate dehydrogenase, cap domain, subdomain 2"/>
    <property type="match status" value="1"/>
</dbReference>
<reference evidence="10 11" key="1">
    <citation type="submission" date="2020-02" db="EMBL/GenBank/DDBJ databases">
        <title>Pseudoroseicyclus tamarix, sp. nov., isolated from offshore sediment of a Tamarix chinensis forest.</title>
        <authorList>
            <person name="Gai Y."/>
        </authorList>
    </citation>
    <scope>NUCLEOTIDE SEQUENCE [LARGE SCALE GENOMIC DNA]</scope>
    <source>
        <strain evidence="10 11">CLL3-39</strain>
    </source>
</reference>
<name>A0A6B2JUH0_9RHOB</name>
<evidence type="ECO:0000259" key="9">
    <source>
        <dbReference type="PROSITE" id="PS51387"/>
    </source>
</evidence>
<dbReference type="GO" id="GO:0055085">
    <property type="term" value="P:transmembrane transport"/>
    <property type="evidence" value="ECO:0007669"/>
    <property type="project" value="InterPro"/>
</dbReference>
<comment type="caution">
    <text evidence="10">The sequence shown here is derived from an EMBL/GenBank/DDBJ whole genome shotgun (WGS) entry which is preliminary data.</text>
</comment>
<comment type="cofactor">
    <cofactor evidence="1 5 6 7">
        <name>FAD</name>
        <dbReference type="ChEBI" id="CHEBI:57692"/>
    </cofactor>
</comment>
<dbReference type="SUPFAM" id="SSF55103">
    <property type="entry name" value="FAD-linked oxidases, C-terminal domain"/>
    <property type="match status" value="1"/>
</dbReference>
<dbReference type="InterPro" id="IPR016169">
    <property type="entry name" value="FAD-bd_PCMH_sub2"/>
</dbReference>
<dbReference type="InterPro" id="IPR016167">
    <property type="entry name" value="FAD-bd_PCMH_sub1"/>
</dbReference>
<feature type="binding site" evidence="5 7">
    <location>
        <position position="259"/>
    </location>
    <ligand>
        <name>FAD</name>
        <dbReference type="ChEBI" id="CHEBI:57692"/>
    </ligand>
</feature>
<keyword evidence="2 5" id="KW-0285">Flavoprotein</keyword>
<dbReference type="InterPro" id="IPR006094">
    <property type="entry name" value="Oxid_FAD_bind_N"/>
</dbReference>
<feature type="binding site" evidence="5 7">
    <location>
        <begin position="72"/>
        <end position="76"/>
    </location>
    <ligand>
        <name>FAD</name>
        <dbReference type="ChEBI" id="CHEBI:57692"/>
    </ligand>
</feature>
<keyword evidence="3 5" id="KW-0274">FAD</keyword>
<dbReference type="GO" id="GO:0071949">
    <property type="term" value="F:FAD binding"/>
    <property type="evidence" value="ECO:0007669"/>
    <property type="project" value="InterPro"/>
</dbReference>
<evidence type="ECO:0000256" key="6">
    <source>
        <dbReference type="PIRNR" id="PIRNR000101"/>
    </source>
</evidence>
<dbReference type="Gene3D" id="3.30.70.610">
    <property type="entry name" value="D-lactate dehydrogenase, cap domain, subdomain 1"/>
    <property type="match status" value="2"/>
</dbReference>
<feature type="binding site" evidence="5 7">
    <location>
        <position position="156"/>
    </location>
    <ligand>
        <name>FAD</name>
        <dbReference type="ChEBI" id="CHEBI:57692"/>
    </ligand>
</feature>
<dbReference type="InterPro" id="IPR016172">
    <property type="entry name" value="D-lactate_DH_C-sub1"/>
</dbReference>
<evidence type="ECO:0000313" key="11">
    <source>
        <dbReference type="Proteomes" id="UP000474757"/>
    </source>
</evidence>
<dbReference type="RefSeq" id="WP_163890429.1">
    <property type="nucleotide sequence ID" value="NZ_JAAFYS010000001.1"/>
</dbReference>
<dbReference type="InterPro" id="IPR051264">
    <property type="entry name" value="FAD-oxidored/transferase_4"/>
</dbReference>
<evidence type="ECO:0000256" key="7">
    <source>
        <dbReference type="PIRSR" id="PIRSR000101-1"/>
    </source>
</evidence>
<proteinExistence type="inferred from homology"/>
<dbReference type="EMBL" id="JAAGAB010000001">
    <property type="protein sequence ID" value="NDV00259.1"/>
    <property type="molecule type" value="Genomic_DNA"/>
</dbReference>
<dbReference type="GO" id="GO:0048038">
    <property type="term" value="F:quinone binding"/>
    <property type="evidence" value="ECO:0007669"/>
    <property type="project" value="UniProtKB-KW"/>
</dbReference>
<feature type="binding site" evidence="7">
    <location>
        <position position="254"/>
    </location>
    <ligand>
        <name>FAD</name>
        <dbReference type="ChEBI" id="CHEBI:57692"/>
    </ligand>
</feature>
<dbReference type="Pfam" id="PF01565">
    <property type="entry name" value="FAD_binding_4"/>
    <property type="match status" value="1"/>
</dbReference>
<dbReference type="InterPro" id="IPR016173">
    <property type="entry name" value="D-lactate_DH_C-sub2"/>
</dbReference>
<sequence>MSADPEALLGAFRRVLGPRHVLTGARRTRPYRRGYRQGEGPVLAVLRPGSLVEQWRCLKLCAEAGVIVICQAANTGLTGGSTPDGDSYDRPVVILSTLRMTRVDLVRGGAQVICQPGATLEQLERRLAPLGREPHSVIGSSCIGASVTGGVCNNSGGALVRRGPAYTELALFAQIGADGVLRLVNHLGLELGQDPEEMLGRLDRGEWDEADLTHGANRAASDREYGTHVRDVSAASPARYNADPRRLHEASGSAGHLAVFALRLDTFPADDGARTFYIGTNDTEELGRLRRDILQGFEHLPIAGEYLHATAYDLSARYGRDLFRFIRLFGTRNVPRAFAAKSRVDGLTERLGLGPYVSDRLLDAACRAMPPHLPARMTEWRQRYEHHLILKVGAKGVEEAREALARRFPSATGDAFECTPREAEDAFLHRFAVGGAVVRYRAVHAREVEEIVALDIALPRNAQDWFETLPPDIEADLVARQYCGHFFCHVFHQEYFVRRGVDAEALKARLLAELDRRGARYPAEHNVGHSYDAGEEQLAFYRQLDPTNSFNPGIGRASKRAGWAGTPPAPERQP</sequence>
<dbReference type="Gene3D" id="3.30.43.10">
    <property type="entry name" value="Uridine Diphospho-n-acetylenolpyruvylglucosamine Reductase, domain 2"/>
    <property type="match status" value="1"/>
</dbReference>
<keyword evidence="5" id="KW-1003">Cell membrane</keyword>
<dbReference type="GO" id="GO:0004458">
    <property type="term" value="F:D-lactate dehydrogenase (cytochrome) activity"/>
    <property type="evidence" value="ECO:0007669"/>
    <property type="project" value="UniProtKB-UniRule"/>
</dbReference>
<evidence type="ECO:0000256" key="1">
    <source>
        <dbReference type="ARBA" id="ARBA00001974"/>
    </source>
</evidence>
<keyword evidence="5" id="KW-0472">Membrane</keyword>
<evidence type="ECO:0000313" key="10">
    <source>
        <dbReference type="EMBL" id="NDV00259.1"/>
    </source>
</evidence>
<dbReference type="InterPro" id="IPR012256">
    <property type="entry name" value="D_lactate_DH"/>
</dbReference>
<keyword evidence="5" id="KW-0997">Cell inner membrane</keyword>
<accession>A0A6B2JUH0</accession>
<dbReference type="PIRSF" id="PIRSF000101">
    <property type="entry name" value="D-lactate_dh"/>
    <property type="match status" value="1"/>
</dbReference>
<evidence type="ECO:0000256" key="4">
    <source>
        <dbReference type="ARBA" id="ARBA00023002"/>
    </source>
</evidence>
<evidence type="ECO:0000256" key="2">
    <source>
        <dbReference type="ARBA" id="ARBA00022630"/>
    </source>
</evidence>